<sequence>MGFLNIGKKDTLGKQKRIEHRGRHLRVSRTGGIALRKQVKVAGLTVTANTKHGLRVSSRVVKNTRIALQNGRFVLQGRYGSGPTRLNLSKSGVTVSTRNSLGTFNWVKPNRSSVKIAGVQLRGKKAANIQLIYMLLFSLTQSVQMAWHALKYVLQLIITLVIWLFDRVLSIPYGLDVLKQRISHARLKRSFKTARLLFQPEISEWTQPELLTAMQLILLGWGAGITADEAALRLTQHIHLHPGDRLLLSTAVAELADIAQQLEQARDQAEGQTAADPRVIMALLAQQYAGIATEDEAVAGLFAADELVLALGERTVMQDALVQVFADFAGLRLQIADQEIAPRFEVNPRQHFTTESSAQNRSTPALVRNTSALINLNTATLQQLQSLPHIGSERAHALIALRPITQLSQLQSISGIGPARLTAIKAAGVAL</sequence>
<keyword evidence="3" id="KW-1185">Reference proteome</keyword>
<evidence type="ECO:0000313" key="3">
    <source>
        <dbReference type="Proteomes" id="UP001294570"/>
    </source>
</evidence>
<keyword evidence="1" id="KW-0175">Coiled coil</keyword>
<name>A0ABU5GQL3_9GAMM</name>
<reference evidence="2 3" key="1">
    <citation type="submission" date="2023-12" db="EMBL/GenBank/DDBJ databases">
        <title>Denitrificimonas halotolerans sp. nov.,a novel species isolated from landfill leachate.</title>
        <authorList>
            <person name="Wang S."/>
        </authorList>
    </citation>
    <scope>NUCLEOTIDE SEQUENCE [LARGE SCALE GENOMIC DNA]</scope>
    <source>
        <strain evidence="2 3">JX-1</strain>
    </source>
</reference>
<evidence type="ECO:0000313" key="2">
    <source>
        <dbReference type="EMBL" id="MDY7218491.1"/>
    </source>
</evidence>
<dbReference type="EMBL" id="JAXIVU010000002">
    <property type="protein sequence ID" value="MDY7218491.1"/>
    <property type="molecule type" value="Genomic_DNA"/>
</dbReference>
<feature type="coiled-coil region" evidence="1">
    <location>
        <begin position="248"/>
        <end position="275"/>
    </location>
</feature>
<comment type="caution">
    <text evidence="2">The sequence shown here is derived from an EMBL/GenBank/DDBJ whole genome shotgun (WGS) entry which is preliminary data.</text>
</comment>
<accession>A0ABU5GQL3</accession>
<dbReference type="Pfam" id="PF12836">
    <property type="entry name" value="HHH_3"/>
    <property type="match status" value="1"/>
</dbReference>
<proteinExistence type="predicted"/>
<gene>
    <name evidence="2" type="ORF">TOI97_02690</name>
</gene>
<dbReference type="InterPro" id="IPR010994">
    <property type="entry name" value="RuvA_2-like"/>
</dbReference>
<dbReference type="Gene3D" id="1.10.150.320">
    <property type="entry name" value="Photosystem II 12 kDa extrinsic protein"/>
    <property type="match status" value="1"/>
</dbReference>
<dbReference type="RefSeq" id="WP_321552587.1">
    <property type="nucleotide sequence ID" value="NZ_JAXIVU010000002.1"/>
</dbReference>
<protein>
    <submittedName>
        <fullName evidence="2">Helix-hairpin-helix domain-containing protein</fullName>
    </submittedName>
</protein>
<organism evidence="2 3">
    <name type="scientific">Denitrificimonas halotolerans</name>
    <dbReference type="NCBI Taxonomy" id="3098930"/>
    <lineage>
        <taxon>Bacteria</taxon>
        <taxon>Pseudomonadati</taxon>
        <taxon>Pseudomonadota</taxon>
        <taxon>Gammaproteobacteria</taxon>
        <taxon>Pseudomonadales</taxon>
        <taxon>Pseudomonadaceae</taxon>
        <taxon>Denitrificimonas</taxon>
    </lineage>
</organism>
<dbReference type="Proteomes" id="UP001294570">
    <property type="component" value="Unassembled WGS sequence"/>
</dbReference>
<evidence type="ECO:0000256" key="1">
    <source>
        <dbReference type="SAM" id="Coils"/>
    </source>
</evidence>
<dbReference type="SUPFAM" id="SSF47781">
    <property type="entry name" value="RuvA domain 2-like"/>
    <property type="match status" value="1"/>
</dbReference>